<keyword evidence="9" id="KW-0833">Ubl conjugation pathway</keyword>
<keyword evidence="7" id="KW-0479">Metal-binding</keyword>
<dbReference type="PANTHER" id="PTHR46913">
    <property type="entry name" value="RING-H2 FINGER PROTEIN ATL16"/>
    <property type="match status" value="1"/>
</dbReference>
<dbReference type="Pfam" id="PF13639">
    <property type="entry name" value="zf-RING_2"/>
    <property type="match status" value="1"/>
</dbReference>
<dbReference type="GO" id="GO:0016567">
    <property type="term" value="P:protein ubiquitination"/>
    <property type="evidence" value="ECO:0007669"/>
    <property type="project" value="InterPro"/>
</dbReference>
<dbReference type="GO" id="GO:0061630">
    <property type="term" value="F:ubiquitin protein ligase activity"/>
    <property type="evidence" value="ECO:0007669"/>
    <property type="project" value="UniProtKB-EC"/>
</dbReference>
<dbReference type="PANTHER" id="PTHR46913:SF23">
    <property type="entry name" value="E3 UBIQUITIN-PROTEIN LIGASE RHA4A-RELATED"/>
    <property type="match status" value="1"/>
</dbReference>
<comment type="catalytic activity">
    <reaction evidence="1">
        <text>S-ubiquitinyl-[E2 ubiquitin-conjugating enzyme]-L-cysteine + [acceptor protein]-L-lysine = [E2 ubiquitin-conjugating enzyme]-L-cysteine + N(6)-ubiquitinyl-[acceptor protein]-L-lysine.</text>
        <dbReference type="EC" id="2.3.2.27"/>
    </reaction>
</comment>
<comment type="pathway">
    <text evidence="3">Protein modification; protein ubiquitination.</text>
</comment>
<evidence type="ECO:0000259" key="17">
    <source>
        <dbReference type="PROSITE" id="PS50089"/>
    </source>
</evidence>
<evidence type="ECO:0000256" key="2">
    <source>
        <dbReference type="ARBA" id="ARBA00004167"/>
    </source>
</evidence>
<dbReference type="Gramene" id="OE9A020705T1">
    <property type="protein sequence ID" value="OE9A020705C1"/>
    <property type="gene ID" value="OE9A020705"/>
</dbReference>
<evidence type="ECO:0000256" key="15">
    <source>
        <dbReference type="SAM" id="MobiDB-lite"/>
    </source>
</evidence>
<evidence type="ECO:0000256" key="5">
    <source>
        <dbReference type="ARBA" id="ARBA00022679"/>
    </source>
</evidence>
<evidence type="ECO:0000256" key="6">
    <source>
        <dbReference type="ARBA" id="ARBA00022692"/>
    </source>
</evidence>
<feature type="transmembrane region" description="Helical" evidence="16">
    <location>
        <begin position="43"/>
        <end position="64"/>
    </location>
</feature>
<keyword evidence="11 16" id="KW-1133">Transmembrane helix</keyword>
<evidence type="ECO:0000256" key="3">
    <source>
        <dbReference type="ARBA" id="ARBA00004906"/>
    </source>
</evidence>
<keyword evidence="10" id="KW-0862">Zinc</keyword>
<evidence type="ECO:0000256" key="12">
    <source>
        <dbReference type="ARBA" id="ARBA00023136"/>
    </source>
</evidence>
<feature type="compositionally biased region" description="Polar residues" evidence="15">
    <location>
        <begin position="200"/>
        <end position="216"/>
    </location>
</feature>
<comment type="caution">
    <text evidence="18">The sequence shown here is derived from an EMBL/GenBank/DDBJ whole genome shotgun (WGS) entry which is preliminary data.</text>
</comment>
<dbReference type="Proteomes" id="UP000594638">
    <property type="component" value="Unassembled WGS sequence"/>
</dbReference>
<dbReference type="OrthoDB" id="8062037at2759"/>
<evidence type="ECO:0000256" key="16">
    <source>
        <dbReference type="SAM" id="Phobius"/>
    </source>
</evidence>
<dbReference type="SMART" id="SM00184">
    <property type="entry name" value="RING"/>
    <property type="match status" value="1"/>
</dbReference>
<evidence type="ECO:0000256" key="1">
    <source>
        <dbReference type="ARBA" id="ARBA00000900"/>
    </source>
</evidence>
<dbReference type="AlphaFoldDB" id="A0A8S0S5G4"/>
<evidence type="ECO:0000256" key="8">
    <source>
        <dbReference type="ARBA" id="ARBA00022771"/>
    </source>
</evidence>
<protein>
    <recommendedName>
        <fullName evidence="4">RING-type E3 ubiquitin transferase</fullName>
        <ecNumber evidence="4">2.3.2.27</ecNumber>
    </recommendedName>
</protein>
<dbReference type="SUPFAM" id="SSF57850">
    <property type="entry name" value="RING/U-box"/>
    <property type="match status" value="1"/>
</dbReference>
<comment type="similarity">
    <text evidence="13">Belongs to the RING-type zinc finger family. ATL subfamily.</text>
</comment>
<dbReference type="InterPro" id="IPR001841">
    <property type="entry name" value="Znf_RING"/>
</dbReference>
<evidence type="ECO:0000256" key="10">
    <source>
        <dbReference type="ARBA" id="ARBA00022833"/>
    </source>
</evidence>
<dbReference type="Gene3D" id="3.30.40.10">
    <property type="entry name" value="Zinc/RING finger domain, C3HC4 (zinc finger)"/>
    <property type="match status" value="1"/>
</dbReference>
<dbReference type="PROSITE" id="PS50089">
    <property type="entry name" value="ZF_RING_2"/>
    <property type="match status" value="1"/>
</dbReference>
<keyword evidence="6 16" id="KW-0812">Transmembrane</keyword>
<organism evidence="18 19">
    <name type="scientific">Olea europaea subsp. europaea</name>
    <dbReference type="NCBI Taxonomy" id="158383"/>
    <lineage>
        <taxon>Eukaryota</taxon>
        <taxon>Viridiplantae</taxon>
        <taxon>Streptophyta</taxon>
        <taxon>Embryophyta</taxon>
        <taxon>Tracheophyta</taxon>
        <taxon>Spermatophyta</taxon>
        <taxon>Magnoliopsida</taxon>
        <taxon>eudicotyledons</taxon>
        <taxon>Gunneridae</taxon>
        <taxon>Pentapetalae</taxon>
        <taxon>asterids</taxon>
        <taxon>lamiids</taxon>
        <taxon>Lamiales</taxon>
        <taxon>Oleaceae</taxon>
        <taxon>Oleeae</taxon>
        <taxon>Olea</taxon>
    </lineage>
</organism>
<feature type="region of interest" description="Disordered" evidence="15">
    <location>
        <begin position="200"/>
        <end position="238"/>
    </location>
</feature>
<keyword evidence="8 14" id="KW-0863">Zinc-finger</keyword>
<proteinExistence type="inferred from homology"/>
<comment type="subcellular location">
    <subcellularLocation>
        <location evidence="2">Membrane</location>
        <topology evidence="2">Single-pass membrane protein</topology>
    </subcellularLocation>
</comment>
<dbReference type="FunFam" id="3.30.40.10:FF:000503">
    <property type="entry name" value="RING-H2 finger protein ATL7"/>
    <property type="match status" value="1"/>
</dbReference>
<keyword evidence="19" id="KW-1185">Reference proteome</keyword>
<evidence type="ECO:0000313" key="19">
    <source>
        <dbReference type="Proteomes" id="UP000594638"/>
    </source>
</evidence>
<dbReference type="GO" id="GO:0008270">
    <property type="term" value="F:zinc ion binding"/>
    <property type="evidence" value="ECO:0007669"/>
    <property type="project" value="UniProtKB-KW"/>
</dbReference>
<evidence type="ECO:0000256" key="13">
    <source>
        <dbReference type="ARBA" id="ARBA00024209"/>
    </source>
</evidence>
<keyword evidence="5" id="KW-0808">Transferase</keyword>
<dbReference type="GO" id="GO:0016020">
    <property type="term" value="C:membrane"/>
    <property type="evidence" value="ECO:0007669"/>
    <property type="project" value="UniProtKB-SubCell"/>
</dbReference>
<name>A0A8S0S5G4_OLEEU</name>
<keyword evidence="12 16" id="KW-0472">Membrane</keyword>
<feature type="domain" description="RING-type" evidence="17">
    <location>
        <begin position="123"/>
        <end position="165"/>
    </location>
</feature>
<evidence type="ECO:0000256" key="4">
    <source>
        <dbReference type="ARBA" id="ARBA00012483"/>
    </source>
</evidence>
<evidence type="ECO:0000256" key="11">
    <source>
        <dbReference type="ARBA" id="ARBA00022989"/>
    </source>
</evidence>
<dbReference type="InterPro" id="IPR013083">
    <property type="entry name" value="Znf_RING/FYVE/PHD"/>
</dbReference>
<dbReference type="CDD" id="cd16461">
    <property type="entry name" value="RING-H2_EL5-like"/>
    <property type="match status" value="1"/>
</dbReference>
<evidence type="ECO:0000256" key="14">
    <source>
        <dbReference type="PROSITE-ProRule" id="PRU00175"/>
    </source>
</evidence>
<accession>A0A8S0S5G4</accession>
<evidence type="ECO:0000313" key="18">
    <source>
        <dbReference type="EMBL" id="CAA2987118.1"/>
    </source>
</evidence>
<dbReference type="EMBL" id="CACTIH010003904">
    <property type="protein sequence ID" value="CAA2987118.1"/>
    <property type="molecule type" value="Genomic_DNA"/>
</dbReference>
<evidence type="ECO:0000256" key="9">
    <source>
        <dbReference type="ARBA" id="ARBA00022786"/>
    </source>
</evidence>
<dbReference type="InterPro" id="IPR044600">
    <property type="entry name" value="ATL1/ATL16-like"/>
</dbReference>
<evidence type="ECO:0000256" key="7">
    <source>
        <dbReference type="ARBA" id="ARBA00022723"/>
    </source>
</evidence>
<reference evidence="18 19" key="1">
    <citation type="submission" date="2019-12" db="EMBL/GenBank/DDBJ databases">
        <authorList>
            <person name="Alioto T."/>
            <person name="Alioto T."/>
            <person name="Gomez Garrido J."/>
        </authorList>
    </citation>
    <scope>NUCLEOTIDE SEQUENCE [LARGE SCALE GENOMIC DNA]</scope>
</reference>
<gene>
    <name evidence="18" type="ORF">OLEA9_A020705</name>
</gene>
<sequence length="238" mass="26643">MYRNVKNSIQGQETTAGIQNGTTSNGGNNCCTKAAAELKLYQAFIFSVPIFFTFILLLLFYLFYLRRRRVDWSSLRMRTSNSLSSFQSTSEISRCEMGLKKEVREMLPIIIFKESFSVKETQCSVCLADYKSEDKLQQIPACGHTFHMDCIDLWLATHTTCPLCRQSLLASTKATDGGGGEDIHVETDNRSETSLTVISQSIEDDPQTSQQLLESSNRGDEKESSQPAVACEEADRVS</sequence>
<dbReference type="EC" id="2.3.2.27" evidence="4"/>